<proteinExistence type="predicted"/>
<feature type="domain" description="Cadherin" evidence="12">
    <location>
        <begin position="595"/>
        <end position="699"/>
    </location>
</feature>
<evidence type="ECO:0000256" key="6">
    <source>
        <dbReference type="ARBA" id="ARBA00022837"/>
    </source>
</evidence>
<feature type="domain" description="Cadherin" evidence="12">
    <location>
        <begin position="15"/>
        <end position="115"/>
    </location>
</feature>
<dbReference type="Pfam" id="PF00028">
    <property type="entry name" value="Cadherin"/>
    <property type="match status" value="6"/>
</dbReference>
<organism evidence="13 14">
    <name type="scientific">Tupaia chinensis</name>
    <name type="common">Chinese tree shrew</name>
    <name type="synonym">Tupaia belangeri chinensis</name>
    <dbReference type="NCBI Taxonomy" id="246437"/>
    <lineage>
        <taxon>Eukaryota</taxon>
        <taxon>Metazoa</taxon>
        <taxon>Chordata</taxon>
        <taxon>Craniata</taxon>
        <taxon>Vertebrata</taxon>
        <taxon>Euteleostomi</taxon>
        <taxon>Mammalia</taxon>
        <taxon>Eutheria</taxon>
        <taxon>Euarchontoglires</taxon>
        <taxon>Scandentia</taxon>
        <taxon>Tupaiidae</taxon>
        <taxon>Tupaia</taxon>
    </lineage>
</organism>
<evidence type="ECO:0000313" key="14">
    <source>
        <dbReference type="Proteomes" id="UP000011518"/>
    </source>
</evidence>
<dbReference type="FunFam" id="2.60.40.60:FF:000153">
    <property type="entry name" value="Dachsous cadherin-related 2"/>
    <property type="match status" value="1"/>
</dbReference>
<dbReference type="InterPro" id="IPR015919">
    <property type="entry name" value="Cadherin-like_sf"/>
</dbReference>
<dbReference type="InterPro" id="IPR020894">
    <property type="entry name" value="Cadherin_CS"/>
</dbReference>
<comment type="subcellular location">
    <subcellularLocation>
        <location evidence="1">Cell membrane</location>
        <topology evidence="1">Single-pass type I membrane protein</topology>
    </subcellularLocation>
</comment>
<evidence type="ECO:0000256" key="2">
    <source>
        <dbReference type="ARBA" id="ARBA00022475"/>
    </source>
</evidence>
<keyword evidence="14" id="KW-1185">Reference proteome</keyword>
<keyword evidence="2" id="KW-1003">Cell membrane</keyword>
<dbReference type="PANTHER" id="PTHR24025">
    <property type="entry name" value="DESMOGLEIN FAMILY MEMBER"/>
    <property type="match status" value="1"/>
</dbReference>
<feature type="domain" description="Cadherin" evidence="12">
    <location>
        <begin position="454"/>
        <end position="550"/>
    </location>
</feature>
<dbReference type="AlphaFoldDB" id="L8YFQ9"/>
<dbReference type="Gene3D" id="2.60.40.60">
    <property type="entry name" value="Cadherins"/>
    <property type="match status" value="7"/>
</dbReference>
<dbReference type="GO" id="GO:0005911">
    <property type="term" value="C:cell-cell junction"/>
    <property type="evidence" value="ECO:0007669"/>
    <property type="project" value="TreeGrafter"/>
</dbReference>
<keyword evidence="3" id="KW-0812">Transmembrane</keyword>
<protein>
    <submittedName>
        <fullName evidence="13">Protocadherin-16</fullName>
    </submittedName>
</protein>
<keyword evidence="6 11" id="KW-0106">Calcium</keyword>
<evidence type="ECO:0000313" key="13">
    <source>
        <dbReference type="EMBL" id="ELV13860.1"/>
    </source>
</evidence>
<dbReference type="GO" id="GO:0005886">
    <property type="term" value="C:plasma membrane"/>
    <property type="evidence" value="ECO:0007669"/>
    <property type="project" value="UniProtKB-SubCell"/>
</dbReference>
<dbReference type="InterPro" id="IPR002126">
    <property type="entry name" value="Cadherin-like_dom"/>
</dbReference>
<evidence type="ECO:0000256" key="3">
    <source>
        <dbReference type="ARBA" id="ARBA00022692"/>
    </source>
</evidence>
<dbReference type="PANTHER" id="PTHR24025:SF22">
    <property type="entry name" value="CADHERIN DOMAIN-CONTAINING PROTEIN"/>
    <property type="match status" value="1"/>
</dbReference>
<evidence type="ECO:0000256" key="7">
    <source>
        <dbReference type="ARBA" id="ARBA00022889"/>
    </source>
</evidence>
<sequence>MLLLLGAGVPGAWGQAGSLDLQIDEEQPAGTLIGDISAGLPAGTAAPPMYFISAQEGSGVGTDLAIDEHSGVVRTARVLDRERRDRYRFTAVTPDGATVEVTVRVADINDHAPAFPQARAALQVPEHTALGTRYPLEPARDADSGRLGTQGYALSGDGAGETFQLETRPGPDGAPVPELVITGELDRENRSHYMLQLEAYDGGSPPRRAQALLDVTLLDINDHAPAFNQSRYHTAVSESLAPGSPVLQVFASDADAGANGAVTYEINRRQSEGDGPFSIDAHTGLLRLERPLDFEQRRVHELVVQARDGGAHPELGSAFVTVHVRDANDNQPSMTVIFLSADGSPRVSEAAPPGQLVARISVSDPDDGDFAHVNVSLEGGEGHFALSTQDSVIYLVCVARRLDREVRDAYNLRVTATDSGTPPLRAEAAFVLHVTDVNDNAPAFDRQLYRPEPLPEVALPGSFVVRVTARDPDQGTNGQVTYSLAPGAHTRWFSIDPSSGIITTAALLDYELEPQPQLTVVATDGGLPPLASSATVSVALQDVNDNEPQFQRTFYNASLPEGTPPGTCFLQGGLKSMVYVKVFVSDENDNPPQFYPREYAASLSAQSTPGTAVLRVRAHDPDQGPHGRLSYHILAGNSPPLFALDEHSGEITTLQTLDREQQNSYQLLVQVQDGGSPPRSTTGTVHIAVLDLNDNSPTFLQASGVAGGGLPIQVCEGAGPYPEQV</sequence>
<dbReference type="InParanoid" id="L8YFQ9"/>
<keyword evidence="8" id="KW-1133">Transmembrane helix</keyword>
<accession>L8YFQ9</accession>
<dbReference type="PROSITE" id="PS00232">
    <property type="entry name" value="CADHERIN_1"/>
    <property type="match status" value="3"/>
</dbReference>
<dbReference type="GO" id="GO:0005509">
    <property type="term" value="F:calcium ion binding"/>
    <property type="evidence" value="ECO:0007669"/>
    <property type="project" value="UniProtKB-UniRule"/>
</dbReference>
<reference evidence="14" key="1">
    <citation type="submission" date="2012-07" db="EMBL/GenBank/DDBJ databases">
        <title>Genome of the Chinese tree shrew, a rising model animal genetically related to primates.</title>
        <authorList>
            <person name="Zhang G."/>
            <person name="Fan Y."/>
            <person name="Yao Y."/>
            <person name="Huang Z."/>
        </authorList>
    </citation>
    <scope>NUCLEOTIDE SEQUENCE [LARGE SCALE GENOMIC DNA]</scope>
</reference>
<dbReference type="PRINTS" id="PR00205">
    <property type="entry name" value="CADHERIN"/>
</dbReference>
<evidence type="ECO:0000256" key="10">
    <source>
        <dbReference type="ARBA" id="ARBA00023180"/>
    </source>
</evidence>
<dbReference type="SMART" id="SM00112">
    <property type="entry name" value="CA"/>
    <property type="match status" value="6"/>
</dbReference>
<dbReference type="Proteomes" id="UP000011518">
    <property type="component" value="Unassembled WGS sequence"/>
</dbReference>
<dbReference type="PROSITE" id="PS50268">
    <property type="entry name" value="CADHERIN_2"/>
    <property type="match status" value="6"/>
</dbReference>
<evidence type="ECO:0000256" key="4">
    <source>
        <dbReference type="ARBA" id="ARBA00022729"/>
    </source>
</evidence>
<feature type="domain" description="Cadherin" evidence="12">
    <location>
        <begin position="228"/>
        <end position="334"/>
    </location>
</feature>
<evidence type="ECO:0000259" key="12">
    <source>
        <dbReference type="PROSITE" id="PS50268"/>
    </source>
</evidence>
<dbReference type="GO" id="GO:0007156">
    <property type="term" value="P:homophilic cell adhesion via plasma membrane adhesion molecules"/>
    <property type="evidence" value="ECO:0007669"/>
    <property type="project" value="InterPro"/>
</dbReference>
<dbReference type="CDD" id="cd11304">
    <property type="entry name" value="Cadherin_repeat"/>
    <property type="match status" value="6"/>
</dbReference>
<dbReference type="FunFam" id="2.60.40.60:FF:000020">
    <property type="entry name" value="Dachsous cadherin-related 1b"/>
    <property type="match status" value="3"/>
</dbReference>
<keyword evidence="9" id="KW-0472">Membrane</keyword>
<keyword evidence="4" id="KW-0732">Signal</keyword>
<reference evidence="14" key="2">
    <citation type="journal article" date="2013" name="Nat. Commun.">
        <title>Genome of the Chinese tree shrew.</title>
        <authorList>
            <person name="Fan Y."/>
            <person name="Huang Z.Y."/>
            <person name="Cao C.C."/>
            <person name="Chen C.S."/>
            <person name="Chen Y.X."/>
            <person name="Fan D.D."/>
            <person name="He J."/>
            <person name="Hou H.L."/>
            <person name="Hu L."/>
            <person name="Hu X.T."/>
            <person name="Jiang X.T."/>
            <person name="Lai R."/>
            <person name="Lang Y.S."/>
            <person name="Liang B."/>
            <person name="Liao S.G."/>
            <person name="Mu D."/>
            <person name="Ma Y.Y."/>
            <person name="Niu Y.Y."/>
            <person name="Sun X.Q."/>
            <person name="Xia J.Q."/>
            <person name="Xiao J."/>
            <person name="Xiong Z.Q."/>
            <person name="Xu L."/>
            <person name="Yang L."/>
            <person name="Zhang Y."/>
            <person name="Zhao W."/>
            <person name="Zhao X.D."/>
            <person name="Zheng Y.T."/>
            <person name="Zhou J.M."/>
            <person name="Zhu Y.B."/>
            <person name="Zhang G.J."/>
            <person name="Wang J."/>
            <person name="Yao Y.G."/>
        </authorList>
    </citation>
    <scope>NUCLEOTIDE SEQUENCE [LARGE SCALE GENOMIC DNA]</scope>
</reference>
<feature type="domain" description="Cadherin" evidence="12">
    <location>
        <begin position="347"/>
        <end position="444"/>
    </location>
</feature>
<evidence type="ECO:0000256" key="9">
    <source>
        <dbReference type="ARBA" id="ARBA00023136"/>
    </source>
</evidence>
<evidence type="ECO:0000256" key="11">
    <source>
        <dbReference type="PROSITE-ProRule" id="PRU00043"/>
    </source>
</evidence>
<dbReference type="FunFam" id="2.60.40.60:FF:000102">
    <property type="entry name" value="Dachsous cadherin-related 1b"/>
    <property type="match status" value="1"/>
</dbReference>
<keyword evidence="10" id="KW-0325">Glycoprotein</keyword>
<keyword evidence="7" id="KW-0130">Cell adhesion</keyword>
<evidence type="ECO:0000256" key="5">
    <source>
        <dbReference type="ARBA" id="ARBA00022737"/>
    </source>
</evidence>
<feature type="domain" description="Cadherin" evidence="12">
    <location>
        <begin position="116"/>
        <end position="227"/>
    </location>
</feature>
<gene>
    <name evidence="13" type="ORF">TREES_T100013525</name>
</gene>
<dbReference type="InterPro" id="IPR050971">
    <property type="entry name" value="Cadherin-domain_protein"/>
</dbReference>
<keyword evidence="5" id="KW-0677">Repeat</keyword>
<dbReference type="EMBL" id="KB360323">
    <property type="protein sequence ID" value="ELV13860.1"/>
    <property type="molecule type" value="Genomic_DNA"/>
</dbReference>
<dbReference type="SUPFAM" id="SSF49313">
    <property type="entry name" value="Cadherin-like"/>
    <property type="match status" value="6"/>
</dbReference>
<evidence type="ECO:0000256" key="8">
    <source>
        <dbReference type="ARBA" id="ARBA00022989"/>
    </source>
</evidence>
<evidence type="ECO:0000256" key="1">
    <source>
        <dbReference type="ARBA" id="ARBA00004251"/>
    </source>
</evidence>
<dbReference type="FunFam" id="2.60.40.60:FF:000007">
    <property type="entry name" value="Protocadherin alpha 2"/>
    <property type="match status" value="1"/>
</dbReference>
<name>L8YFQ9_TUPCH</name>